<organism evidence="3 4">
    <name type="scientific">Heracleum sosnowskyi</name>
    <dbReference type="NCBI Taxonomy" id="360622"/>
    <lineage>
        <taxon>Eukaryota</taxon>
        <taxon>Viridiplantae</taxon>
        <taxon>Streptophyta</taxon>
        <taxon>Embryophyta</taxon>
        <taxon>Tracheophyta</taxon>
        <taxon>Spermatophyta</taxon>
        <taxon>Magnoliopsida</taxon>
        <taxon>eudicotyledons</taxon>
        <taxon>Gunneridae</taxon>
        <taxon>Pentapetalae</taxon>
        <taxon>asterids</taxon>
        <taxon>campanulids</taxon>
        <taxon>Apiales</taxon>
        <taxon>Apiaceae</taxon>
        <taxon>Apioideae</taxon>
        <taxon>apioid superclade</taxon>
        <taxon>Tordylieae</taxon>
        <taxon>Tordyliinae</taxon>
        <taxon>Heracleum</taxon>
    </lineage>
</organism>
<sequence length="188" mass="21626">MIQGSSIKYNDADIIIYNTGHWWTHQRTNRGNSYFQEGNKVYSRLEVEDAYWRALRTWSQEELAVPVADSSLPLKLEEVNKMNDSLKEVEVMKINKESMTTDCNQDCSAPYASYMLCKRALYNDMLSAPCASYMLCKRALYNDVSRNVQFPTPISVVSAHNRLQLKLTLCHRYDCCAGYRSALSLSLH</sequence>
<keyword evidence="4" id="KW-1185">Reference proteome</keyword>
<evidence type="ECO:0000256" key="1">
    <source>
        <dbReference type="ARBA" id="ARBA00007727"/>
    </source>
</evidence>
<feature type="domain" description="Trichome birefringence-like C-terminal" evidence="2">
    <location>
        <begin position="8"/>
        <end position="60"/>
    </location>
</feature>
<comment type="similarity">
    <text evidence="1">Belongs to the PC-esterase family. TBL subfamily.</text>
</comment>
<reference evidence="3" key="1">
    <citation type="submission" date="2023-02" db="EMBL/GenBank/DDBJ databases">
        <title>Genome of toxic invasive species Heracleum sosnowskyi carries increased number of genes despite the absence of recent whole-genome duplications.</title>
        <authorList>
            <person name="Schelkunov M."/>
            <person name="Shtratnikova V."/>
            <person name="Makarenko M."/>
            <person name="Klepikova A."/>
            <person name="Omelchenko D."/>
            <person name="Novikova G."/>
            <person name="Obukhova E."/>
            <person name="Bogdanov V."/>
            <person name="Penin A."/>
            <person name="Logacheva M."/>
        </authorList>
    </citation>
    <scope>NUCLEOTIDE SEQUENCE</scope>
    <source>
        <strain evidence="3">Hsosn_3</strain>
        <tissue evidence="3">Leaf</tissue>
    </source>
</reference>
<gene>
    <name evidence="3" type="ORF">POM88_054685</name>
</gene>
<dbReference type="Pfam" id="PF13839">
    <property type="entry name" value="PC-Esterase"/>
    <property type="match status" value="1"/>
</dbReference>
<dbReference type="AlphaFoldDB" id="A0AAD8GMA9"/>
<dbReference type="GO" id="GO:0016740">
    <property type="term" value="F:transferase activity"/>
    <property type="evidence" value="ECO:0007669"/>
    <property type="project" value="InterPro"/>
</dbReference>
<evidence type="ECO:0000313" key="4">
    <source>
        <dbReference type="Proteomes" id="UP001237642"/>
    </source>
</evidence>
<evidence type="ECO:0000259" key="2">
    <source>
        <dbReference type="Pfam" id="PF13839"/>
    </source>
</evidence>
<reference evidence="3" key="2">
    <citation type="submission" date="2023-05" db="EMBL/GenBank/DDBJ databases">
        <authorList>
            <person name="Schelkunov M.I."/>
        </authorList>
    </citation>
    <scope>NUCLEOTIDE SEQUENCE</scope>
    <source>
        <strain evidence="3">Hsosn_3</strain>
        <tissue evidence="3">Leaf</tissue>
    </source>
</reference>
<dbReference type="InterPro" id="IPR026057">
    <property type="entry name" value="TBL_C"/>
</dbReference>
<evidence type="ECO:0000313" key="3">
    <source>
        <dbReference type="EMBL" id="KAK1350249.1"/>
    </source>
</evidence>
<dbReference type="EMBL" id="JAUIZM010000067">
    <property type="protein sequence ID" value="KAK1350249.1"/>
    <property type="molecule type" value="Genomic_DNA"/>
</dbReference>
<name>A0AAD8GMA9_9APIA</name>
<proteinExistence type="inferred from homology"/>
<dbReference type="Proteomes" id="UP001237642">
    <property type="component" value="Unassembled WGS sequence"/>
</dbReference>
<accession>A0AAD8GMA9</accession>
<protein>
    <recommendedName>
        <fullName evidence="2">Trichome birefringence-like C-terminal domain-containing protein</fullName>
    </recommendedName>
</protein>
<comment type="caution">
    <text evidence="3">The sequence shown here is derived from an EMBL/GenBank/DDBJ whole genome shotgun (WGS) entry which is preliminary data.</text>
</comment>